<dbReference type="AlphaFoldDB" id="A0A7C9CXA1"/>
<evidence type="ECO:0000313" key="1">
    <source>
        <dbReference type="EMBL" id="MBA4628761.1"/>
    </source>
</evidence>
<organism evidence="1">
    <name type="scientific">Opuntia streptacantha</name>
    <name type="common">Prickly pear cactus</name>
    <name type="synonym">Opuntia cardona</name>
    <dbReference type="NCBI Taxonomy" id="393608"/>
    <lineage>
        <taxon>Eukaryota</taxon>
        <taxon>Viridiplantae</taxon>
        <taxon>Streptophyta</taxon>
        <taxon>Embryophyta</taxon>
        <taxon>Tracheophyta</taxon>
        <taxon>Spermatophyta</taxon>
        <taxon>Magnoliopsida</taxon>
        <taxon>eudicotyledons</taxon>
        <taxon>Gunneridae</taxon>
        <taxon>Pentapetalae</taxon>
        <taxon>Caryophyllales</taxon>
        <taxon>Cactineae</taxon>
        <taxon>Cactaceae</taxon>
        <taxon>Opuntioideae</taxon>
        <taxon>Opuntia</taxon>
    </lineage>
</organism>
<protein>
    <submittedName>
        <fullName evidence="1">Uncharacterized protein</fullName>
    </submittedName>
</protein>
<reference evidence="1" key="1">
    <citation type="journal article" date="2013" name="J. Plant Res.">
        <title>Effect of fungi and light on seed germination of three Opuntia species from semiarid lands of central Mexico.</title>
        <authorList>
            <person name="Delgado-Sanchez P."/>
            <person name="Jimenez-Bremont J.F."/>
            <person name="Guerrero-Gonzalez Mde L."/>
            <person name="Flores J."/>
        </authorList>
    </citation>
    <scope>NUCLEOTIDE SEQUENCE</scope>
    <source>
        <tissue evidence="1">Cladode</tissue>
    </source>
</reference>
<accession>A0A7C9CXA1</accession>
<sequence length="106" mass="12100">MSVLFFSFYNGKVLFPLNNSMTTSVHFFLVWNGFAFSLTSVKFRGHSIAQLLQVFCKEHHSDASSSVTNVALIIHRNATDINSNLVWHLSFEDRLLLRHCVAKRQG</sequence>
<proteinExistence type="predicted"/>
<name>A0A7C9CXA1_OPUST</name>
<dbReference type="EMBL" id="GISG01067154">
    <property type="protein sequence ID" value="MBA4628761.1"/>
    <property type="molecule type" value="Transcribed_RNA"/>
</dbReference>
<reference evidence="1" key="2">
    <citation type="submission" date="2020-07" db="EMBL/GenBank/DDBJ databases">
        <authorList>
            <person name="Vera ALvarez R."/>
            <person name="Arias-Moreno D.M."/>
            <person name="Jimenez-Jacinto V."/>
            <person name="Jimenez-Bremont J.F."/>
            <person name="Swaminathan K."/>
            <person name="Moose S.P."/>
            <person name="Guerrero-Gonzalez M.L."/>
            <person name="Marino-Ramirez L."/>
            <person name="Landsman D."/>
            <person name="Rodriguez-Kessler M."/>
            <person name="Delgado-Sanchez P."/>
        </authorList>
    </citation>
    <scope>NUCLEOTIDE SEQUENCE</scope>
    <source>
        <tissue evidence="1">Cladode</tissue>
    </source>
</reference>